<dbReference type="EMBL" id="QGGU01000007">
    <property type="protein sequence ID" value="PWK50087.1"/>
    <property type="molecule type" value="Genomic_DNA"/>
</dbReference>
<dbReference type="InterPro" id="IPR056127">
    <property type="entry name" value="DUF7710"/>
</dbReference>
<dbReference type="OrthoDB" id="72025at2"/>
<evidence type="ECO:0000313" key="3">
    <source>
        <dbReference type="Proteomes" id="UP000245790"/>
    </source>
</evidence>
<proteinExistence type="predicted"/>
<accession>A0A316G6L3</accession>
<dbReference type="RefSeq" id="WP_109763862.1">
    <property type="nucleotide sequence ID" value="NZ_QGGU01000007.1"/>
</dbReference>
<dbReference type="Pfam" id="PF24819">
    <property type="entry name" value="DUF7710"/>
    <property type="match status" value="1"/>
</dbReference>
<comment type="caution">
    <text evidence="2">The sequence shown here is derived from an EMBL/GenBank/DDBJ whole genome shotgun (WGS) entry which is preliminary data.</text>
</comment>
<organism evidence="2 3">
    <name type="scientific">Pleionea mediterranea</name>
    <dbReference type="NCBI Taxonomy" id="523701"/>
    <lineage>
        <taxon>Bacteria</taxon>
        <taxon>Pseudomonadati</taxon>
        <taxon>Pseudomonadota</taxon>
        <taxon>Gammaproteobacteria</taxon>
        <taxon>Oceanospirillales</taxon>
        <taxon>Pleioneaceae</taxon>
        <taxon>Pleionea</taxon>
    </lineage>
</organism>
<reference evidence="2 3" key="1">
    <citation type="submission" date="2018-05" db="EMBL/GenBank/DDBJ databases">
        <title>Genomic Encyclopedia of Type Strains, Phase IV (KMG-IV): sequencing the most valuable type-strain genomes for metagenomic binning, comparative biology and taxonomic classification.</title>
        <authorList>
            <person name="Goeker M."/>
        </authorList>
    </citation>
    <scope>NUCLEOTIDE SEQUENCE [LARGE SCALE GENOMIC DNA]</scope>
    <source>
        <strain evidence="2 3">DSM 25350</strain>
    </source>
</reference>
<keyword evidence="3" id="KW-1185">Reference proteome</keyword>
<feature type="domain" description="DUF7710" evidence="1">
    <location>
        <begin position="4"/>
        <end position="92"/>
    </location>
</feature>
<dbReference type="AlphaFoldDB" id="A0A316G6L3"/>
<protein>
    <recommendedName>
        <fullName evidence="1">DUF7710 domain-containing protein</fullName>
    </recommendedName>
</protein>
<sequence>MESVWIFNKSNAAFSGGVFSELDLAESWIRNNSLTGILTKYPIDQGVFDWAIENNMHNIKAEKVAEKSKQPNFIGGFTSASQEHHHYENGIRV</sequence>
<evidence type="ECO:0000313" key="2">
    <source>
        <dbReference type="EMBL" id="PWK50087.1"/>
    </source>
</evidence>
<evidence type="ECO:0000259" key="1">
    <source>
        <dbReference type="Pfam" id="PF24819"/>
    </source>
</evidence>
<name>A0A316G6L3_9GAMM</name>
<dbReference type="Proteomes" id="UP000245790">
    <property type="component" value="Unassembled WGS sequence"/>
</dbReference>
<gene>
    <name evidence="2" type="ORF">C8D97_107254</name>
</gene>